<dbReference type="Proteomes" id="UP000580250">
    <property type="component" value="Unassembled WGS sequence"/>
</dbReference>
<evidence type="ECO:0000313" key="1">
    <source>
        <dbReference type="EMBL" id="CAD2206379.1"/>
    </source>
</evidence>
<protein>
    <submittedName>
        <fullName evidence="1">Uncharacterized protein</fullName>
    </submittedName>
</protein>
<organism evidence="1 2">
    <name type="scientific">Meloidogyne enterolobii</name>
    <name type="common">Root-knot nematode worm</name>
    <name type="synonym">Meloidogyne mayaguensis</name>
    <dbReference type="NCBI Taxonomy" id="390850"/>
    <lineage>
        <taxon>Eukaryota</taxon>
        <taxon>Metazoa</taxon>
        <taxon>Ecdysozoa</taxon>
        <taxon>Nematoda</taxon>
        <taxon>Chromadorea</taxon>
        <taxon>Rhabditida</taxon>
        <taxon>Tylenchina</taxon>
        <taxon>Tylenchomorpha</taxon>
        <taxon>Tylenchoidea</taxon>
        <taxon>Meloidogynidae</taxon>
        <taxon>Meloidogyninae</taxon>
        <taxon>Meloidogyne</taxon>
    </lineage>
</organism>
<name>A0A6V7Y406_MELEN</name>
<dbReference type="AlphaFoldDB" id="A0A6V7Y406"/>
<dbReference type="EMBL" id="CAJEWN010003068">
    <property type="protein sequence ID" value="CAD2206379.1"/>
    <property type="molecule type" value="Genomic_DNA"/>
</dbReference>
<proteinExistence type="predicted"/>
<reference evidence="1 2" key="1">
    <citation type="submission" date="2020-08" db="EMBL/GenBank/DDBJ databases">
        <authorList>
            <person name="Koutsovoulos G."/>
            <person name="Danchin GJ E."/>
        </authorList>
    </citation>
    <scope>NUCLEOTIDE SEQUENCE [LARGE SCALE GENOMIC DNA]</scope>
</reference>
<comment type="caution">
    <text evidence="1">The sequence shown here is derived from an EMBL/GenBank/DDBJ whole genome shotgun (WGS) entry which is preliminary data.</text>
</comment>
<gene>
    <name evidence="1" type="ORF">MENT_LOCUS60255</name>
</gene>
<accession>A0A6V7Y406</accession>
<sequence>MPIFRTIGQTTRNISFKNQKDEKSFEIGYDLIPLFSCSFYTLLHSLLHSFDPPPTPPLPSSYYLSSSPVLFSLCSYSLLFSFPHTPPLHSVYLSH</sequence>
<evidence type="ECO:0000313" key="2">
    <source>
        <dbReference type="Proteomes" id="UP000580250"/>
    </source>
</evidence>